<dbReference type="PANTHER" id="PTHR42792:SF2">
    <property type="entry name" value="FLAGELLIN"/>
    <property type="match status" value="1"/>
</dbReference>
<evidence type="ECO:0000313" key="7">
    <source>
        <dbReference type="Proteomes" id="UP001595647"/>
    </source>
</evidence>
<accession>A0ABV7HXX3</accession>
<comment type="similarity">
    <text evidence="1 3">Belongs to the bacterial flagellin family.</text>
</comment>
<organism evidence="6 7">
    <name type="scientific">Ciceribacter thiooxidans</name>
    <dbReference type="NCBI Taxonomy" id="1969821"/>
    <lineage>
        <taxon>Bacteria</taxon>
        <taxon>Pseudomonadati</taxon>
        <taxon>Pseudomonadota</taxon>
        <taxon>Alphaproteobacteria</taxon>
        <taxon>Hyphomicrobiales</taxon>
        <taxon>Rhizobiaceae</taxon>
        <taxon>Ciceribacter</taxon>
    </lineage>
</organism>
<dbReference type="SUPFAM" id="SSF64518">
    <property type="entry name" value="Phase 1 flagellin"/>
    <property type="match status" value="1"/>
</dbReference>
<proteinExistence type="inferred from homology"/>
<keyword evidence="2 3" id="KW-0975">Bacterial flagellum</keyword>
<keyword evidence="3" id="KW-0964">Secreted</keyword>
<dbReference type="EMBL" id="JBHRTG010000007">
    <property type="protein sequence ID" value="MFC3163272.1"/>
    <property type="molecule type" value="Genomic_DNA"/>
</dbReference>
<keyword evidence="6" id="KW-0282">Flagellum</keyword>
<evidence type="ECO:0000256" key="3">
    <source>
        <dbReference type="RuleBase" id="RU362073"/>
    </source>
</evidence>
<name>A0ABV7HXX3_9HYPH</name>
<comment type="caution">
    <text evidence="6">The sequence shown here is derived from an EMBL/GenBank/DDBJ whole genome shotgun (WGS) entry which is preliminary data.</text>
</comment>
<evidence type="ECO:0000256" key="1">
    <source>
        <dbReference type="ARBA" id="ARBA00005709"/>
    </source>
</evidence>
<dbReference type="Pfam" id="PF00700">
    <property type="entry name" value="Flagellin_C"/>
    <property type="match status" value="1"/>
</dbReference>
<keyword evidence="6" id="KW-0966">Cell projection</keyword>
<dbReference type="Gene3D" id="1.20.1330.10">
    <property type="entry name" value="f41 fragment of flagellin, N-terminal domain"/>
    <property type="match status" value="1"/>
</dbReference>
<dbReference type="InterPro" id="IPR001492">
    <property type="entry name" value="Flagellin"/>
</dbReference>
<evidence type="ECO:0000256" key="2">
    <source>
        <dbReference type="ARBA" id="ARBA00023143"/>
    </source>
</evidence>
<gene>
    <name evidence="6" type="ORF">ACFOHV_08275</name>
</gene>
<evidence type="ECO:0000259" key="4">
    <source>
        <dbReference type="Pfam" id="PF00669"/>
    </source>
</evidence>
<feature type="domain" description="Flagellin N-terminal" evidence="4">
    <location>
        <begin position="4"/>
        <end position="135"/>
    </location>
</feature>
<keyword evidence="7" id="KW-1185">Reference proteome</keyword>
<comment type="subcellular location">
    <subcellularLocation>
        <location evidence="3">Secreted</location>
    </subcellularLocation>
    <subcellularLocation>
        <location evidence="3">Bacterial flagellum</location>
    </subcellularLocation>
</comment>
<sequence length="466" mass="48726">MTSIKTNLSAMSALQTLRMISSGLQKTQNEVSTGLRVATASDNAAYWSISTTMRSDNMALAAVADAIGLGAAKVDVAYAGMSAVIDVLAEFKAKLVAATEDGVDRAKIQTELEQIKEQVVGISKSASFSGQNWLDTDIADIKDSALNRSSVVSSFVRDDAGSVAVTTMDVDLSKIALFNTTGYGLLQTDVPVVATPPSDPTSTPASYHIQEYFYFDGPITLSSSDSISFDLVVHPGGSAPDAILPTTITQSDVNAALGISTGTISGGDEMRAVLNHVWSGNGVGVSAGAYGQTQPDGSTLWHTFVIHASQVTDQPDSDIEITNLTSTLPGGAAGGLDSASWYTARSAFPGGSTGGTPGTDVELRMNFLDIDVTNGVGDQLAAIEVMLSRTTSAAATLGSLKMRIDMQADFTQTMMASIDKGIGRLVDADMNEASTRLKAIQTQQQLAIQSLQIANSAPQNLLNLFR</sequence>
<dbReference type="InterPro" id="IPR001029">
    <property type="entry name" value="Flagellin_N"/>
</dbReference>
<keyword evidence="6" id="KW-0969">Cilium</keyword>
<evidence type="ECO:0000259" key="5">
    <source>
        <dbReference type="Pfam" id="PF00700"/>
    </source>
</evidence>
<comment type="function">
    <text evidence="3">Flagellin is the subunit protein which polymerizes to form the filaments of bacterial flagella.</text>
</comment>
<dbReference type="Pfam" id="PF00669">
    <property type="entry name" value="Flagellin_N"/>
    <property type="match status" value="1"/>
</dbReference>
<dbReference type="InterPro" id="IPR046358">
    <property type="entry name" value="Flagellin_C"/>
</dbReference>
<dbReference type="PANTHER" id="PTHR42792">
    <property type="entry name" value="FLAGELLIN"/>
    <property type="match status" value="1"/>
</dbReference>
<reference evidence="7" key="1">
    <citation type="journal article" date="2019" name="Int. J. Syst. Evol. Microbiol.">
        <title>The Global Catalogue of Microorganisms (GCM) 10K type strain sequencing project: providing services to taxonomists for standard genome sequencing and annotation.</title>
        <authorList>
            <consortium name="The Broad Institute Genomics Platform"/>
            <consortium name="The Broad Institute Genome Sequencing Center for Infectious Disease"/>
            <person name="Wu L."/>
            <person name="Ma J."/>
        </authorList>
    </citation>
    <scope>NUCLEOTIDE SEQUENCE [LARGE SCALE GENOMIC DNA]</scope>
    <source>
        <strain evidence="7">KCTC 52231</strain>
    </source>
</reference>
<protein>
    <recommendedName>
        <fullName evidence="3">Flagellin</fullName>
    </recommendedName>
</protein>
<feature type="domain" description="Flagellin C-terminal" evidence="5">
    <location>
        <begin position="381"/>
        <end position="465"/>
    </location>
</feature>
<evidence type="ECO:0000313" key="6">
    <source>
        <dbReference type="EMBL" id="MFC3163272.1"/>
    </source>
</evidence>
<dbReference type="Proteomes" id="UP001595647">
    <property type="component" value="Unassembled WGS sequence"/>
</dbReference>
<dbReference type="RefSeq" id="WP_244658793.1">
    <property type="nucleotide sequence ID" value="NZ_CP059896.1"/>
</dbReference>